<name>A0A9P0MKL6_NEZVI</name>
<accession>A0A9P0MKL6</accession>
<sequence length="491" mass="56797">MLLEIFIIALSALYLFNWWAHGYWKRKNVFSVPTEFLFGNVRLLLQQKITMYGMYRNFYQKYKEHKIIGFYSFYHPALLVTDPEIIKRILVTDFNSFSNSGSDMNKTLDPIFGLNPFLLKSIPEWKESRSVQAAHQTQVKLRELVPGFIKVADFMFDFIKNQKNQTIKVLDLATRIMVDFSVLSAFGLEPKSFTDPDFGFLKHACSEKVFASSRWNTIGSIFHPLLIRIFSLRFVTKEAEDFFLHISKTNLEHRLSAKITRNDLFDTIMKSQKKNEGQNNKEKIQAEMVIAANCATFYMDATITSSSVLCFILLELASHQDIQEKLREEILSVGKKPEDFDFEKINTMTYLQMVFDECMRLHPPVPSLSRTCTKDIVINDIKISKGTKVFISALALHQDPVYYPEPMKFDPERFSEVNKSSRVKYTYLPFGEGPRICVGFKYGTLVVKTATIFILLKYRILASNNAKGSLHDPFEFFLSPKPDATIIFQEL</sequence>
<evidence type="ECO:0000256" key="7">
    <source>
        <dbReference type="ARBA" id="ARBA00022723"/>
    </source>
</evidence>
<dbReference type="InterPro" id="IPR001128">
    <property type="entry name" value="Cyt_P450"/>
</dbReference>
<dbReference type="PRINTS" id="PR00465">
    <property type="entry name" value="EP450IV"/>
</dbReference>
<dbReference type="GO" id="GO:0020037">
    <property type="term" value="F:heme binding"/>
    <property type="evidence" value="ECO:0007669"/>
    <property type="project" value="InterPro"/>
</dbReference>
<evidence type="ECO:0000313" key="16">
    <source>
        <dbReference type="EMBL" id="CAH1399863.1"/>
    </source>
</evidence>
<evidence type="ECO:0000256" key="14">
    <source>
        <dbReference type="PIRSR" id="PIRSR602403-1"/>
    </source>
</evidence>
<dbReference type="OrthoDB" id="2789670at2759"/>
<evidence type="ECO:0000256" key="10">
    <source>
        <dbReference type="ARBA" id="ARBA00023002"/>
    </source>
</evidence>
<dbReference type="FunFam" id="1.10.630.10:FF:000182">
    <property type="entry name" value="Cytochrome P450 3A4"/>
    <property type="match status" value="1"/>
</dbReference>
<dbReference type="InterPro" id="IPR002403">
    <property type="entry name" value="Cyt_P450_E_grp-IV"/>
</dbReference>
<keyword evidence="10 15" id="KW-0560">Oxidoreductase</keyword>
<dbReference type="InterPro" id="IPR050476">
    <property type="entry name" value="Insect_CytP450_Detox"/>
</dbReference>
<dbReference type="PROSITE" id="PS00086">
    <property type="entry name" value="CYTOCHROME_P450"/>
    <property type="match status" value="1"/>
</dbReference>
<evidence type="ECO:0000256" key="3">
    <source>
        <dbReference type="ARBA" id="ARBA00004174"/>
    </source>
</evidence>
<dbReference type="InterPro" id="IPR017972">
    <property type="entry name" value="Cyt_P450_CS"/>
</dbReference>
<dbReference type="GO" id="GO:0004497">
    <property type="term" value="F:monooxygenase activity"/>
    <property type="evidence" value="ECO:0007669"/>
    <property type="project" value="UniProtKB-KW"/>
</dbReference>
<comment type="subcellular location">
    <subcellularLocation>
        <location evidence="4">Endoplasmic reticulum membrane</location>
        <topology evidence="4">Peripheral membrane protein</topology>
    </subcellularLocation>
    <subcellularLocation>
        <location evidence="3">Microsome membrane</location>
        <topology evidence="3">Peripheral membrane protein</topology>
    </subcellularLocation>
</comment>
<dbReference type="PANTHER" id="PTHR24292">
    <property type="entry name" value="CYTOCHROME P450"/>
    <property type="match status" value="1"/>
</dbReference>
<evidence type="ECO:0000256" key="4">
    <source>
        <dbReference type="ARBA" id="ARBA00004406"/>
    </source>
</evidence>
<evidence type="ECO:0000256" key="12">
    <source>
        <dbReference type="ARBA" id="ARBA00023033"/>
    </source>
</evidence>
<gene>
    <name evidence="16" type="ORF">NEZAVI_LOCUS9219</name>
</gene>
<evidence type="ECO:0000256" key="5">
    <source>
        <dbReference type="ARBA" id="ARBA00010617"/>
    </source>
</evidence>
<protein>
    <recommendedName>
        <fullName evidence="18">Cytochrome P450</fullName>
    </recommendedName>
</protein>
<proteinExistence type="inferred from homology"/>
<dbReference type="GO" id="GO:0016705">
    <property type="term" value="F:oxidoreductase activity, acting on paired donors, with incorporation or reduction of molecular oxygen"/>
    <property type="evidence" value="ECO:0007669"/>
    <property type="project" value="InterPro"/>
</dbReference>
<dbReference type="Gene3D" id="1.10.630.10">
    <property type="entry name" value="Cytochrome P450"/>
    <property type="match status" value="1"/>
</dbReference>
<evidence type="ECO:0000256" key="1">
    <source>
        <dbReference type="ARBA" id="ARBA00001971"/>
    </source>
</evidence>
<evidence type="ECO:0000256" key="2">
    <source>
        <dbReference type="ARBA" id="ARBA00003690"/>
    </source>
</evidence>
<keyword evidence="9" id="KW-0492">Microsome</keyword>
<keyword evidence="7 14" id="KW-0479">Metal-binding</keyword>
<comment type="similarity">
    <text evidence="5 15">Belongs to the cytochrome P450 family.</text>
</comment>
<dbReference type="EMBL" id="OV725080">
    <property type="protein sequence ID" value="CAH1399863.1"/>
    <property type="molecule type" value="Genomic_DNA"/>
</dbReference>
<keyword evidence="6 14" id="KW-0349">Heme</keyword>
<keyword evidence="12 15" id="KW-0503">Monooxygenase</keyword>
<evidence type="ECO:0008006" key="18">
    <source>
        <dbReference type="Google" id="ProtNLM"/>
    </source>
</evidence>
<keyword evidence="13" id="KW-0472">Membrane</keyword>
<evidence type="ECO:0000256" key="13">
    <source>
        <dbReference type="ARBA" id="ARBA00023136"/>
    </source>
</evidence>
<evidence type="ECO:0000256" key="9">
    <source>
        <dbReference type="ARBA" id="ARBA00022848"/>
    </source>
</evidence>
<dbReference type="Pfam" id="PF00067">
    <property type="entry name" value="p450"/>
    <property type="match status" value="1"/>
</dbReference>
<evidence type="ECO:0000256" key="11">
    <source>
        <dbReference type="ARBA" id="ARBA00023004"/>
    </source>
</evidence>
<evidence type="ECO:0000256" key="6">
    <source>
        <dbReference type="ARBA" id="ARBA00022617"/>
    </source>
</evidence>
<evidence type="ECO:0000313" key="17">
    <source>
        <dbReference type="Proteomes" id="UP001152798"/>
    </source>
</evidence>
<dbReference type="Proteomes" id="UP001152798">
    <property type="component" value="Chromosome 4"/>
</dbReference>
<dbReference type="SUPFAM" id="SSF48264">
    <property type="entry name" value="Cytochrome P450"/>
    <property type="match status" value="1"/>
</dbReference>
<dbReference type="GO" id="GO:0005789">
    <property type="term" value="C:endoplasmic reticulum membrane"/>
    <property type="evidence" value="ECO:0007669"/>
    <property type="project" value="UniProtKB-SubCell"/>
</dbReference>
<organism evidence="16 17">
    <name type="scientific">Nezara viridula</name>
    <name type="common">Southern green stink bug</name>
    <name type="synonym">Cimex viridulus</name>
    <dbReference type="NCBI Taxonomy" id="85310"/>
    <lineage>
        <taxon>Eukaryota</taxon>
        <taxon>Metazoa</taxon>
        <taxon>Ecdysozoa</taxon>
        <taxon>Arthropoda</taxon>
        <taxon>Hexapoda</taxon>
        <taxon>Insecta</taxon>
        <taxon>Pterygota</taxon>
        <taxon>Neoptera</taxon>
        <taxon>Paraneoptera</taxon>
        <taxon>Hemiptera</taxon>
        <taxon>Heteroptera</taxon>
        <taxon>Panheteroptera</taxon>
        <taxon>Pentatomomorpha</taxon>
        <taxon>Pentatomoidea</taxon>
        <taxon>Pentatomidae</taxon>
        <taxon>Pentatominae</taxon>
        <taxon>Nezara</taxon>
    </lineage>
</organism>
<dbReference type="AlphaFoldDB" id="A0A9P0MKL6"/>
<dbReference type="CDD" id="cd11056">
    <property type="entry name" value="CYP6-like"/>
    <property type="match status" value="1"/>
</dbReference>
<keyword evidence="17" id="KW-1185">Reference proteome</keyword>
<reference evidence="16" key="1">
    <citation type="submission" date="2022-01" db="EMBL/GenBank/DDBJ databases">
        <authorList>
            <person name="King R."/>
        </authorList>
    </citation>
    <scope>NUCLEOTIDE SEQUENCE</scope>
</reference>
<dbReference type="PANTHER" id="PTHR24292:SF104">
    <property type="entry name" value="CYTOCHROME P450 308A1-RELATED"/>
    <property type="match status" value="1"/>
</dbReference>
<keyword evidence="8" id="KW-0256">Endoplasmic reticulum</keyword>
<dbReference type="InterPro" id="IPR036396">
    <property type="entry name" value="Cyt_P450_sf"/>
</dbReference>
<dbReference type="GO" id="GO:0005506">
    <property type="term" value="F:iron ion binding"/>
    <property type="evidence" value="ECO:0007669"/>
    <property type="project" value="InterPro"/>
</dbReference>
<evidence type="ECO:0000256" key="8">
    <source>
        <dbReference type="ARBA" id="ARBA00022824"/>
    </source>
</evidence>
<keyword evidence="11 14" id="KW-0408">Iron</keyword>
<comment type="function">
    <text evidence="2">May be involved in the metabolism of insect hormones and in the breakdown of synthetic insecticides.</text>
</comment>
<evidence type="ECO:0000256" key="15">
    <source>
        <dbReference type="RuleBase" id="RU000461"/>
    </source>
</evidence>
<feature type="binding site" description="axial binding residue" evidence="14">
    <location>
        <position position="437"/>
    </location>
    <ligand>
        <name>heme</name>
        <dbReference type="ChEBI" id="CHEBI:30413"/>
    </ligand>
    <ligandPart>
        <name>Fe</name>
        <dbReference type="ChEBI" id="CHEBI:18248"/>
    </ligandPart>
</feature>
<comment type="cofactor">
    <cofactor evidence="1 14">
        <name>heme</name>
        <dbReference type="ChEBI" id="CHEBI:30413"/>
    </cofactor>
</comment>